<gene>
    <name evidence="19" type="primary">ftsK</name>
    <name evidence="19" type="ORF">G4I76_001495</name>
</gene>
<evidence type="ECO:0000256" key="11">
    <source>
        <dbReference type="ARBA" id="ARBA00022989"/>
    </source>
</evidence>
<comment type="caution">
    <text evidence="19">The sequence shown here is derived from an EMBL/GenBank/DDBJ whole genome shotgun (WGS) entry which is preliminary data.</text>
</comment>
<keyword evidence="12" id="KW-0238">DNA-binding</keyword>
<dbReference type="CDD" id="cd01127">
    <property type="entry name" value="TrwB_TraG_TraD_VirD4"/>
    <property type="match status" value="1"/>
</dbReference>
<feature type="domain" description="FtsK" evidence="18">
    <location>
        <begin position="987"/>
        <end position="1200"/>
    </location>
</feature>
<evidence type="ECO:0000256" key="8">
    <source>
        <dbReference type="ARBA" id="ARBA00022741"/>
    </source>
</evidence>
<evidence type="ECO:0000313" key="19">
    <source>
        <dbReference type="EMBL" id="HAE6049773.1"/>
    </source>
</evidence>
<feature type="region of interest" description="Disordered" evidence="16">
    <location>
        <begin position="416"/>
        <end position="484"/>
    </location>
</feature>
<dbReference type="GO" id="GO:0051301">
    <property type="term" value="P:cell division"/>
    <property type="evidence" value="ECO:0007669"/>
    <property type="project" value="UniProtKB-KW"/>
</dbReference>
<keyword evidence="5" id="KW-0997">Cell inner membrane</keyword>
<evidence type="ECO:0000256" key="5">
    <source>
        <dbReference type="ARBA" id="ARBA00022519"/>
    </source>
</evidence>
<feature type="region of interest" description="Disordered" evidence="16">
    <location>
        <begin position="1255"/>
        <end position="1274"/>
    </location>
</feature>
<dbReference type="EMBL" id="DAASLT010000003">
    <property type="protein sequence ID" value="HAE6049773.1"/>
    <property type="molecule type" value="Genomic_DNA"/>
</dbReference>
<feature type="compositionally biased region" description="Low complexity" evidence="16">
    <location>
        <begin position="674"/>
        <end position="683"/>
    </location>
</feature>
<dbReference type="InterPro" id="IPR041027">
    <property type="entry name" value="FtsK_alpha"/>
</dbReference>
<dbReference type="PANTHER" id="PTHR22683">
    <property type="entry name" value="SPORULATION PROTEIN RELATED"/>
    <property type="match status" value="1"/>
</dbReference>
<keyword evidence="9" id="KW-0159">Chromosome partition</keyword>
<dbReference type="Pfam" id="PF09397">
    <property type="entry name" value="FtsK_gamma"/>
    <property type="match status" value="1"/>
</dbReference>
<proteinExistence type="inferred from homology"/>
<feature type="transmembrane region" description="Helical" evidence="17">
    <location>
        <begin position="137"/>
        <end position="158"/>
    </location>
</feature>
<evidence type="ECO:0000256" key="2">
    <source>
        <dbReference type="ARBA" id="ARBA00006474"/>
    </source>
</evidence>
<evidence type="ECO:0000256" key="13">
    <source>
        <dbReference type="ARBA" id="ARBA00023136"/>
    </source>
</evidence>
<evidence type="ECO:0000256" key="9">
    <source>
        <dbReference type="ARBA" id="ARBA00022829"/>
    </source>
</evidence>
<dbReference type="FunFam" id="3.40.50.300:FF:000209">
    <property type="entry name" value="Cell division protein FtsK"/>
    <property type="match status" value="1"/>
</dbReference>
<evidence type="ECO:0000259" key="18">
    <source>
        <dbReference type="PROSITE" id="PS50901"/>
    </source>
</evidence>
<evidence type="ECO:0000256" key="15">
    <source>
        <dbReference type="PROSITE-ProRule" id="PRU00289"/>
    </source>
</evidence>
<feature type="transmembrane region" description="Helical" evidence="17">
    <location>
        <begin position="25"/>
        <end position="44"/>
    </location>
</feature>
<feature type="region of interest" description="Disordered" evidence="16">
    <location>
        <begin position="357"/>
        <end position="398"/>
    </location>
</feature>
<keyword evidence="8 15" id="KW-0547">Nucleotide-binding</keyword>
<evidence type="ECO:0000256" key="7">
    <source>
        <dbReference type="ARBA" id="ARBA00022692"/>
    </source>
</evidence>
<dbReference type="Pfam" id="PF01580">
    <property type="entry name" value="FtsK_SpoIIIE"/>
    <property type="match status" value="1"/>
</dbReference>
<evidence type="ECO:0000256" key="3">
    <source>
        <dbReference type="ARBA" id="ARBA00020887"/>
    </source>
</evidence>
<dbReference type="GO" id="GO:0071236">
    <property type="term" value="P:cellular response to antibiotic"/>
    <property type="evidence" value="ECO:0007669"/>
    <property type="project" value="UniProtKB-ARBA"/>
</dbReference>
<dbReference type="GO" id="GO:0005886">
    <property type="term" value="C:plasma membrane"/>
    <property type="evidence" value="ECO:0007669"/>
    <property type="project" value="UniProtKB-SubCell"/>
</dbReference>
<evidence type="ECO:0000256" key="10">
    <source>
        <dbReference type="ARBA" id="ARBA00022840"/>
    </source>
</evidence>
<feature type="compositionally biased region" description="Low complexity" evidence="16">
    <location>
        <begin position="849"/>
        <end position="859"/>
    </location>
</feature>
<keyword evidence="10 15" id="KW-0067">ATP-binding</keyword>
<feature type="region of interest" description="Disordered" evidence="16">
    <location>
        <begin position="647"/>
        <end position="864"/>
    </location>
</feature>
<feature type="transmembrane region" description="Helical" evidence="17">
    <location>
        <begin position="110"/>
        <end position="131"/>
    </location>
</feature>
<dbReference type="InterPro" id="IPR027417">
    <property type="entry name" value="P-loop_NTPase"/>
</dbReference>
<comment type="similarity">
    <text evidence="2">Belongs to the FtsK/SpoIIIE/SftA family.</text>
</comment>
<name>A0A733VFR1_SALET</name>
<dbReference type="SUPFAM" id="SSF52540">
    <property type="entry name" value="P-loop containing nucleoside triphosphate hydrolases"/>
    <property type="match status" value="1"/>
</dbReference>
<reference evidence="19" key="1">
    <citation type="journal article" date="2018" name="Genome Biol.">
        <title>SKESA: strategic k-mer extension for scrupulous assemblies.</title>
        <authorList>
            <person name="Souvorov A."/>
            <person name="Agarwala R."/>
            <person name="Lipman D.J."/>
        </authorList>
    </citation>
    <scope>NUCLEOTIDE SEQUENCE</scope>
    <source>
        <strain evidence="19">12-2229</strain>
    </source>
</reference>
<keyword evidence="14" id="KW-0131">Cell cycle</keyword>
<feature type="compositionally biased region" description="Low complexity" evidence="16">
    <location>
        <begin position="733"/>
        <end position="829"/>
    </location>
</feature>
<dbReference type="InterPro" id="IPR050206">
    <property type="entry name" value="FtsK/SpoIIIE/SftA"/>
</dbReference>
<keyword evidence="7 17" id="KW-0812">Transmembrane</keyword>
<protein>
    <recommendedName>
        <fullName evidence="3">DNA translocase FtsK</fullName>
    </recommendedName>
</protein>
<feature type="transmembrane region" description="Helical" evidence="17">
    <location>
        <begin position="75"/>
        <end position="98"/>
    </location>
</feature>
<dbReference type="PANTHER" id="PTHR22683:SF41">
    <property type="entry name" value="DNA TRANSLOCASE FTSK"/>
    <property type="match status" value="1"/>
</dbReference>
<dbReference type="Gene3D" id="3.30.980.40">
    <property type="match status" value="1"/>
</dbReference>
<dbReference type="InterPro" id="IPR025199">
    <property type="entry name" value="FtsK_4TM"/>
</dbReference>
<feature type="transmembrane region" description="Helical" evidence="17">
    <location>
        <begin position="165"/>
        <end position="184"/>
    </location>
</feature>
<feature type="binding site" evidence="15">
    <location>
        <begin position="1004"/>
        <end position="1011"/>
    </location>
    <ligand>
        <name>ATP</name>
        <dbReference type="ChEBI" id="CHEBI:30616"/>
    </ligand>
</feature>
<dbReference type="Gene3D" id="1.10.10.10">
    <property type="entry name" value="Winged helix-like DNA-binding domain superfamily/Winged helix DNA-binding domain"/>
    <property type="match status" value="1"/>
</dbReference>
<evidence type="ECO:0000256" key="1">
    <source>
        <dbReference type="ARBA" id="ARBA00004429"/>
    </source>
</evidence>
<dbReference type="PROSITE" id="PS50901">
    <property type="entry name" value="FTSK"/>
    <property type="match status" value="1"/>
</dbReference>
<dbReference type="NCBIfam" id="NF007615">
    <property type="entry name" value="PRK10263.1"/>
    <property type="match status" value="1"/>
</dbReference>
<dbReference type="GO" id="GO:0003677">
    <property type="term" value="F:DNA binding"/>
    <property type="evidence" value="ECO:0007669"/>
    <property type="project" value="UniProtKB-KW"/>
</dbReference>
<dbReference type="InterPro" id="IPR036388">
    <property type="entry name" value="WH-like_DNA-bd_sf"/>
</dbReference>
<sequence length="1342" mass="147293">MSQEYTEDKDVTLTKLSSGRRLLEALLILIALFAVWLMAALLSFNPSDPSWSQTAWHEPIHNLGGAPGAWLADTLFFIFGVMAYTIPVIIVGGCWFAWRHQSTDDYIDYFAVSLRLIGVLALILTSCGLAAINADDIWYFASGGVIGSLLSTTLQPLLHSSGGTIMLLCIWAAGLTLFTGWSWVSIAEKLGGWLLNILTFASNRTRRDDTWVDDEEYDDEYDEETDGVQRESRRARILRGALARRKRLAEKFSNPRGRQTDAALFSGKRMDDDEDIQYSARGVAADPDDVLFSGNRATQPEYDEYDPLLNGHSVTEPVAAAAAATAVTQTWAASADPIMQTPPMPGAEPVVAQPTVEWQPVPGPQTGEPVIAPAPEGYQPHPQYAQPQEAQSAPWQQPVPVASAPQYAATPATAAEYDSLAPQETQPQWQAPDAEQHWQPEPTHQPTPVYQPEPIAAEPSHMPPPVIEQPVATEPEPVIEETRPARPPLYYFEEVEEKRAREREQLAAWYQPIPEPVKENVPVKPTVSVAPSIPPVEAVAAAASLDAGIKSGALAAGAAAAAPAFGLATGGAPRPQVKEGIGPQLPRPNRVRVPTRRELASYGIKLPSQRIAEEKAREAERNQYETGAQLTDEEIDAMHQDELARQFAQSQQHRYGETYQHDTQQAEDDDTAAEAELARQFAASQQQRYSGEQPAGAQPFSLDDLDFSPMKVLVDEGPHEPLFTPSVMPESTPVQQPVAPQPQYQQPQQPVAPQPQYQQPQQPVAPLPQYQQPQQPIAPQPQYQQPVAPQPQYQQPQQPVAPQPQYQQPQQPTAPQPQYQQPQQPTAPQDSLIHPLLMRNGDSRPLQRPTTPLPSLDLLTPPPSEVEPVDTFALEQMARLVEARLADFRIKADVVNYSPGPVITRFELNLAPGVKAARISNLSRDLARSLSTVAVRVVEVIPGKPYVGLELPNKKRQTVYLREVLDNAKFRENPSPLTVVLGKDIAGDPVVADLAKMPHLLVAGTTGSGKSVGVNAMILSMLYKAQPEDVRFIMIDPKMLELSVYEGIPHLLTEVVTDMKDAANALRWSVNEMERRYKLMSALGVRNLAGYNEKIAEAARMGRPIPDPYWKPGDSMDVQHPVLEKLPYIVVLVDEFADLMMTVGKKVEELIARLAQKARAAGIHLVLATQRPSVDVITGLIKANIPTRIAFTVSSKIDSRTILDQGGAESLLGMGDMLYSGPNSTMPVRVHGAFVRDQEVHAVVQDWKARGRPQYVDGITSDSESEGGGGGFDGGEELDALFDQAVNFVTQKRKASISGVQRQFRIGYNRAARIIEQMEAQGIVSAQGHNGNREVLAPPPFE</sequence>
<dbReference type="FunFam" id="3.30.980.40:FF:000001">
    <property type="entry name" value="DNA translocase FtsK"/>
    <property type="match status" value="1"/>
</dbReference>
<evidence type="ECO:0000256" key="17">
    <source>
        <dbReference type="SAM" id="Phobius"/>
    </source>
</evidence>
<feature type="compositionally biased region" description="Polar residues" evidence="16">
    <location>
        <begin position="385"/>
        <end position="395"/>
    </location>
</feature>
<dbReference type="FunFam" id="1.10.10.10:FF:000268">
    <property type="entry name" value="DNA translocase FtsK"/>
    <property type="match status" value="1"/>
</dbReference>
<dbReference type="InterPro" id="IPR018541">
    <property type="entry name" value="Ftsk_gamma"/>
</dbReference>
<dbReference type="Gene3D" id="3.40.50.300">
    <property type="entry name" value="P-loop containing nucleotide triphosphate hydrolases"/>
    <property type="match status" value="1"/>
</dbReference>
<dbReference type="Pfam" id="PF17854">
    <property type="entry name" value="FtsK_alpha"/>
    <property type="match status" value="1"/>
</dbReference>
<dbReference type="InterPro" id="IPR036390">
    <property type="entry name" value="WH_DNA-bd_sf"/>
</dbReference>
<dbReference type="GO" id="GO:0005524">
    <property type="term" value="F:ATP binding"/>
    <property type="evidence" value="ECO:0007669"/>
    <property type="project" value="UniProtKB-UniRule"/>
</dbReference>
<keyword evidence="11 17" id="KW-1133">Transmembrane helix</keyword>
<dbReference type="GO" id="GO:0007059">
    <property type="term" value="P:chromosome segregation"/>
    <property type="evidence" value="ECO:0007669"/>
    <property type="project" value="UniProtKB-KW"/>
</dbReference>
<comment type="subcellular location">
    <subcellularLocation>
        <location evidence="1">Cell inner membrane</location>
        <topology evidence="1">Multi-pass membrane protein</topology>
    </subcellularLocation>
</comment>
<dbReference type="Pfam" id="PF13491">
    <property type="entry name" value="FtsK_4TM"/>
    <property type="match status" value="1"/>
</dbReference>
<dbReference type="InterPro" id="IPR002543">
    <property type="entry name" value="FtsK_dom"/>
</dbReference>
<dbReference type="SMART" id="SM00843">
    <property type="entry name" value="Ftsk_gamma"/>
    <property type="match status" value="1"/>
</dbReference>
<evidence type="ECO:0000256" key="12">
    <source>
        <dbReference type="ARBA" id="ARBA00023125"/>
    </source>
</evidence>
<keyword evidence="4" id="KW-1003">Cell membrane</keyword>
<accession>A0A733VFR1</accession>
<organism evidence="19">
    <name type="scientific">Salmonella enterica subsp. enterica serovar Javiana</name>
    <dbReference type="NCBI Taxonomy" id="363569"/>
    <lineage>
        <taxon>Bacteria</taxon>
        <taxon>Pseudomonadati</taxon>
        <taxon>Pseudomonadota</taxon>
        <taxon>Gammaproteobacteria</taxon>
        <taxon>Enterobacterales</taxon>
        <taxon>Enterobacteriaceae</taxon>
        <taxon>Salmonella</taxon>
    </lineage>
</organism>
<reference evidence="19" key="2">
    <citation type="submission" date="2018-07" db="EMBL/GenBank/DDBJ databases">
        <authorList>
            <consortium name="NCBI Pathogen Detection Project"/>
        </authorList>
    </citation>
    <scope>NUCLEOTIDE SEQUENCE</scope>
    <source>
        <strain evidence="19">12-2229</strain>
    </source>
</reference>
<dbReference type="SUPFAM" id="SSF46785">
    <property type="entry name" value="Winged helix' DNA-binding domain"/>
    <property type="match status" value="1"/>
</dbReference>
<evidence type="ECO:0000256" key="4">
    <source>
        <dbReference type="ARBA" id="ARBA00022475"/>
    </source>
</evidence>
<evidence type="ECO:0000256" key="6">
    <source>
        <dbReference type="ARBA" id="ARBA00022618"/>
    </source>
</evidence>
<evidence type="ECO:0000256" key="16">
    <source>
        <dbReference type="SAM" id="MobiDB-lite"/>
    </source>
</evidence>
<evidence type="ECO:0000256" key="14">
    <source>
        <dbReference type="ARBA" id="ARBA00023306"/>
    </source>
</evidence>
<keyword evidence="13 17" id="KW-0472">Membrane</keyword>
<keyword evidence="6" id="KW-0132">Cell division</keyword>